<dbReference type="PANTHER" id="PTHR34979:SF1">
    <property type="entry name" value="INNER MEMBRANE PROTEIN YGAZ"/>
    <property type="match status" value="1"/>
</dbReference>
<feature type="transmembrane region" description="Helical" evidence="8">
    <location>
        <begin position="221"/>
        <end position="239"/>
    </location>
</feature>
<dbReference type="STRING" id="288768.SAMEA3906486_04263"/>
<organism evidence="9 10">
    <name type="scientific">Bordetella ansorpii</name>
    <dbReference type="NCBI Taxonomy" id="288768"/>
    <lineage>
        <taxon>Bacteria</taxon>
        <taxon>Pseudomonadati</taxon>
        <taxon>Pseudomonadota</taxon>
        <taxon>Betaproteobacteria</taxon>
        <taxon>Burkholderiales</taxon>
        <taxon>Alcaligenaceae</taxon>
        <taxon>Bordetella</taxon>
    </lineage>
</organism>
<dbReference type="GO" id="GO:1903785">
    <property type="term" value="P:L-valine transmembrane transport"/>
    <property type="evidence" value="ECO:0007669"/>
    <property type="project" value="TreeGrafter"/>
</dbReference>
<evidence type="ECO:0000313" key="9">
    <source>
        <dbReference type="EMBL" id="SAI72773.1"/>
    </source>
</evidence>
<dbReference type="PANTHER" id="PTHR34979">
    <property type="entry name" value="INNER MEMBRANE PROTEIN YGAZ"/>
    <property type="match status" value="1"/>
</dbReference>
<evidence type="ECO:0000313" key="10">
    <source>
        <dbReference type="Proteomes" id="UP000076848"/>
    </source>
</evidence>
<gene>
    <name evidence="9" type="primary">azlC</name>
    <name evidence="9" type="ORF">SAMEA3906486_04263</name>
</gene>
<evidence type="ECO:0000256" key="4">
    <source>
        <dbReference type="ARBA" id="ARBA00022475"/>
    </source>
</evidence>
<evidence type="ECO:0000256" key="5">
    <source>
        <dbReference type="ARBA" id="ARBA00022692"/>
    </source>
</evidence>
<keyword evidence="4" id="KW-1003">Cell membrane</keyword>
<dbReference type="AlphaFoldDB" id="A0A157SRL2"/>
<dbReference type="Pfam" id="PF03591">
    <property type="entry name" value="AzlC"/>
    <property type="match status" value="1"/>
</dbReference>
<keyword evidence="3" id="KW-0813">Transport</keyword>
<reference evidence="9 10" key="1">
    <citation type="submission" date="2016-04" db="EMBL/GenBank/DDBJ databases">
        <authorList>
            <consortium name="Pathogen Informatics"/>
        </authorList>
    </citation>
    <scope>NUCLEOTIDE SEQUENCE [LARGE SCALE GENOMIC DNA]</scope>
    <source>
        <strain evidence="9 10">H050680373</strain>
    </source>
</reference>
<evidence type="ECO:0000256" key="7">
    <source>
        <dbReference type="ARBA" id="ARBA00023136"/>
    </source>
</evidence>
<keyword evidence="5 8" id="KW-0812">Transmembrane</keyword>
<dbReference type="GO" id="GO:0005886">
    <property type="term" value="C:plasma membrane"/>
    <property type="evidence" value="ECO:0007669"/>
    <property type="project" value="UniProtKB-SubCell"/>
</dbReference>
<dbReference type="Proteomes" id="UP000076848">
    <property type="component" value="Unassembled WGS sequence"/>
</dbReference>
<sequence length="243" mass="25841">MDDSAAPHTPPLRASQRRQQFLEGAVEMLPLCLAVVPWGLLAGSMAIQSGLSVWQSVGMSAIVFAGAAQLVTLGLLVSGANVQTIVISVFLITSQHFIYALSLRGFVSRLQARYRLPIGFLLTDELFALSSTKDSKRGLSVSYLLGAGLTFYVGWVAFSLAGIVMAASIPDLDRYHLDFSIIATFATIVVPMVKDKSTLSGIAVSLLLSMLLAYGHVEGGIVIAGLCGMAFSVAMARMTQVRP</sequence>
<evidence type="ECO:0000256" key="3">
    <source>
        <dbReference type="ARBA" id="ARBA00022448"/>
    </source>
</evidence>
<keyword evidence="7 8" id="KW-0472">Membrane</keyword>
<keyword evidence="6 8" id="KW-1133">Transmembrane helix</keyword>
<evidence type="ECO:0000256" key="1">
    <source>
        <dbReference type="ARBA" id="ARBA00004651"/>
    </source>
</evidence>
<feature type="transmembrane region" description="Helical" evidence="8">
    <location>
        <begin position="143"/>
        <end position="169"/>
    </location>
</feature>
<accession>A0A157SRL2</accession>
<comment type="subcellular location">
    <subcellularLocation>
        <location evidence="1">Cell membrane</location>
        <topology evidence="1">Multi-pass membrane protein</topology>
    </subcellularLocation>
</comment>
<proteinExistence type="inferred from homology"/>
<feature type="transmembrane region" description="Helical" evidence="8">
    <location>
        <begin position="175"/>
        <end position="193"/>
    </location>
</feature>
<protein>
    <submittedName>
        <fullName evidence="9">Branched-chain amino acid permease</fullName>
    </submittedName>
</protein>
<dbReference type="EMBL" id="FKIF01000008">
    <property type="protein sequence ID" value="SAI72773.1"/>
    <property type="molecule type" value="Genomic_DNA"/>
</dbReference>
<comment type="similarity">
    <text evidence="2">Belongs to the AzlC family.</text>
</comment>
<feature type="transmembrane region" description="Helical" evidence="8">
    <location>
        <begin position="59"/>
        <end position="79"/>
    </location>
</feature>
<evidence type="ECO:0000256" key="6">
    <source>
        <dbReference type="ARBA" id="ARBA00022989"/>
    </source>
</evidence>
<feature type="transmembrane region" description="Helical" evidence="8">
    <location>
        <begin position="85"/>
        <end position="107"/>
    </location>
</feature>
<dbReference type="InterPro" id="IPR011606">
    <property type="entry name" value="Brnchd-chn_aa_trnsp_permease"/>
</dbReference>
<dbReference type="OrthoDB" id="3177005at2"/>
<feature type="transmembrane region" description="Helical" evidence="8">
    <location>
        <begin position="28"/>
        <end position="47"/>
    </location>
</feature>
<keyword evidence="10" id="KW-1185">Reference proteome</keyword>
<evidence type="ECO:0000256" key="2">
    <source>
        <dbReference type="ARBA" id="ARBA00010735"/>
    </source>
</evidence>
<evidence type="ECO:0000256" key="8">
    <source>
        <dbReference type="SAM" id="Phobius"/>
    </source>
</evidence>
<name>A0A157SRL2_9BORD</name>